<dbReference type="GO" id="GO:0006529">
    <property type="term" value="P:asparagine biosynthetic process"/>
    <property type="evidence" value="ECO:0007669"/>
    <property type="project" value="UniProtKB-KW"/>
</dbReference>
<evidence type="ECO:0000256" key="3">
    <source>
        <dbReference type="ARBA" id="ARBA00022888"/>
    </source>
</evidence>
<dbReference type="Proteomes" id="UP000376575">
    <property type="component" value="Unassembled WGS sequence"/>
</dbReference>
<name>A0A5J4F292_MICAE</name>
<dbReference type="InterPro" id="IPR051786">
    <property type="entry name" value="ASN_synthetase/amidase"/>
</dbReference>
<proteinExistence type="predicted"/>
<comment type="caution">
    <text evidence="5">The sequence shown here is derived from an EMBL/GenBank/DDBJ whole genome shotgun (WGS) entry which is preliminary data.</text>
</comment>
<keyword evidence="3" id="KW-0061">Asparagine biosynthesis</keyword>
<accession>A0A5J4F292</accession>
<keyword evidence="3" id="KW-0028">Amino-acid biosynthesis</keyword>
<dbReference type="InterPro" id="IPR029055">
    <property type="entry name" value="Ntn_hydrolases_N"/>
</dbReference>
<evidence type="ECO:0000313" key="5">
    <source>
        <dbReference type="EMBL" id="GEA25586.1"/>
    </source>
</evidence>
<sequence>MTLYLIRLHTAIGWHISSKIQHIVLDQLAETSKSYPSLDSSKLWSCKFESGSIFGYIPESQPFVNSNVFYDQDTVVFYDGVIVNYQNTFNTQNARELNDHWGEIFSVLEGKFVAIKISIHPLKIEVVNDYLGLYQVYYWNRGKTWLISNSVSLIQKVINSTSFDSLGVNLFLCLGWTGHDRTLCSGVKVIPSAQHWQFDINLPVPKQKNYSEQKTYSENNLKYPNIELLLSRLIGMCEILPTNFRRIRCGLTGGLDTRLLLTILTLAEINAEYFTYGHPDSYDATIAKAIAQNMTLDHQIVTVIEREIVEMWDTISLSLMKQSDGMVNLMYAPDLIAIAKLENSQDTSIYLGGGGGEIVRGNYCDAAFLMGRHGYEKNTIQKYLTNQTFKFKTIAKTEGQFLVKQYLNEFVQNCFNDGIPPADILDFFYTQERMRRWLGNQVRSKNSFELFCTRPLLEVALGMSAQRRYTSPIHYEIIRKIPSLHQLPFNNQTWRSQNVLINLLGSYLQKKIKIKTTSKNAINSNPAFNRYNFLACSQNHLFLKLRSFCLDNEQSQVWDFVSRELFEETTKLENFNSNTNLHNFFTTVSLMYYDVFALHNRDMNVGNQNAMP</sequence>
<reference evidence="5 6" key="1">
    <citation type="journal article" date="2019" name="FEMS Microbiol. Lett.">
        <title>A novel salt-tolerant genotype illuminates the sucrose gene evolution in freshwater bloom-forming cyanobacterium Microcystis aeruginosa.</title>
        <authorList>
            <person name="Tanabe Y."/>
            <person name="Yamaguchi H."/>
            <person name="Sano T."/>
            <person name="Kawachi M."/>
        </authorList>
    </citation>
    <scope>NUCLEOTIDE SEQUENCE [LARGE SCALE GENOMIC DNA]</scope>
    <source>
        <strain evidence="5 6">NIES-4325</strain>
    </source>
</reference>
<evidence type="ECO:0000256" key="1">
    <source>
        <dbReference type="ARBA" id="ARBA00005187"/>
    </source>
</evidence>
<dbReference type="EC" id="6.3.5.4" evidence="2"/>
<dbReference type="SUPFAM" id="SSF56235">
    <property type="entry name" value="N-terminal nucleophile aminohydrolases (Ntn hydrolases)"/>
    <property type="match status" value="1"/>
</dbReference>
<dbReference type="SUPFAM" id="SSF52402">
    <property type="entry name" value="Adenine nucleotide alpha hydrolases-like"/>
    <property type="match status" value="1"/>
</dbReference>
<comment type="pathway">
    <text evidence="1">Amino-acid biosynthesis; L-asparagine biosynthesis; L-asparagine from L-aspartate (L-Gln route): step 1/1.</text>
</comment>
<organism evidence="5 6">
    <name type="scientific">Microcystis aeruginosa NIES-4325</name>
    <dbReference type="NCBI Taxonomy" id="2569534"/>
    <lineage>
        <taxon>Bacteria</taxon>
        <taxon>Bacillati</taxon>
        <taxon>Cyanobacteriota</taxon>
        <taxon>Cyanophyceae</taxon>
        <taxon>Oscillatoriophycideae</taxon>
        <taxon>Chroococcales</taxon>
        <taxon>Microcystaceae</taxon>
        <taxon>Microcystis</taxon>
    </lineage>
</organism>
<evidence type="ECO:0000256" key="4">
    <source>
        <dbReference type="ARBA" id="ARBA00048741"/>
    </source>
</evidence>
<comment type="catalytic activity">
    <reaction evidence="4">
        <text>L-aspartate + L-glutamine + ATP + H2O = L-asparagine + L-glutamate + AMP + diphosphate + H(+)</text>
        <dbReference type="Rhea" id="RHEA:12228"/>
        <dbReference type="ChEBI" id="CHEBI:15377"/>
        <dbReference type="ChEBI" id="CHEBI:15378"/>
        <dbReference type="ChEBI" id="CHEBI:29985"/>
        <dbReference type="ChEBI" id="CHEBI:29991"/>
        <dbReference type="ChEBI" id="CHEBI:30616"/>
        <dbReference type="ChEBI" id="CHEBI:33019"/>
        <dbReference type="ChEBI" id="CHEBI:58048"/>
        <dbReference type="ChEBI" id="CHEBI:58359"/>
        <dbReference type="ChEBI" id="CHEBI:456215"/>
        <dbReference type="EC" id="6.3.5.4"/>
    </reaction>
</comment>
<dbReference type="GO" id="GO:0004066">
    <property type="term" value="F:asparagine synthase (glutamine-hydrolyzing) activity"/>
    <property type="evidence" value="ECO:0007669"/>
    <property type="project" value="UniProtKB-EC"/>
</dbReference>
<evidence type="ECO:0000313" key="6">
    <source>
        <dbReference type="Proteomes" id="UP000376575"/>
    </source>
</evidence>
<dbReference type="Gene3D" id="3.60.20.10">
    <property type="entry name" value="Glutamine Phosphoribosylpyrophosphate, subunit 1, domain 1"/>
    <property type="match status" value="1"/>
</dbReference>
<evidence type="ECO:0000256" key="2">
    <source>
        <dbReference type="ARBA" id="ARBA00012737"/>
    </source>
</evidence>
<dbReference type="PANTHER" id="PTHR43284:SF1">
    <property type="entry name" value="ASPARAGINE SYNTHETASE"/>
    <property type="match status" value="1"/>
</dbReference>
<dbReference type="EMBL" id="BJKP01000001">
    <property type="protein sequence ID" value="GEA25586.1"/>
    <property type="molecule type" value="Genomic_DNA"/>
</dbReference>
<protein>
    <recommendedName>
        <fullName evidence="2">asparagine synthase (glutamine-hydrolyzing)</fullName>
        <ecNumber evidence="2">6.3.5.4</ecNumber>
    </recommendedName>
</protein>
<dbReference type="PANTHER" id="PTHR43284">
    <property type="entry name" value="ASPARAGINE SYNTHETASE (GLUTAMINE-HYDROLYZING)"/>
    <property type="match status" value="1"/>
</dbReference>
<dbReference type="InterPro" id="IPR014729">
    <property type="entry name" value="Rossmann-like_a/b/a_fold"/>
</dbReference>
<dbReference type="Gene3D" id="3.40.50.620">
    <property type="entry name" value="HUPs"/>
    <property type="match status" value="1"/>
</dbReference>
<dbReference type="AlphaFoldDB" id="A0A5J4F292"/>
<gene>
    <name evidence="5" type="ORF">MiAbW_00122</name>
</gene>